<accession>A0A6A6HS62</accession>
<evidence type="ECO:0000313" key="3">
    <source>
        <dbReference type="Proteomes" id="UP000800094"/>
    </source>
</evidence>
<feature type="compositionally biased region" description="Basic residues" evidence="1">
    <location>
        <begin position="203"/>
        <end position="213"/>
    </location>
</feature>
<proteinExistence type="predicted"/>
<dbReference type="OrthoDB" id="5408998at2759"/>
<keyword evidence="3" id="KW-1185">Reference proteome</keyword>
<feature type="compositionally biased region" description="Basic and acidic residues" evidence="1">
    <location>
        <begin position="214"/>
        <end position="224"/>
    </location>
</feature>
<dbReference type="RefSeq" id="XP_033676009.1">
    <property type="nucleotide sequence ID" value="XM_033836053.1"/>
</dbReference>
<protein>
    <submittedName>
        <fullName evidence="2">Uncharacterized protein</fullName>
    </submittedName>
</protein>
<evidence type="ECO:0000256" key="1">
    <source>
        <dbReference type="SAM" id="MobiDB-lite"/>
    </source>
</evidence>
<reference evidence="2" key="1">
    <citation type="journal article" date="2020" name="Stud. Mycol.">
        <title>101 Dothideomycetes genomes: a test case for predicting lifestyles and emergence of pathogens.</title>
        <authorList>
            <person name="Haridas S."/>
            <person name="Albert R."/>
            <person name="Binder M."/>
            <person name="Bloem J."/>
            <person name="Labutti K."/>
            <person name="Salamov A."/>
            <person name="Andreopoulos B."/>
            <person name="Baker S."/>
            <person name="Barry K."/>
            <person name="Bills G."/>
            <person name="Bluhm B."/>
            <person name="Cannon C."/>
            <person name="Castanera R."/>
            <person name="Culley D."/>
            <person name="Daum C."/>
            <person name="Ezra D."/>
            <person name="Gonzalez J."/>
            <person name="Henrissat B."/>
            <person name="Kuo A."/>
            <person name="Liang C."/>
            <person name="Lipzen A."/>
            <person name="Lutzoni F."/>
            <person name="Magnuson J."/>
            <person name="Mondo S."/>
            <person name="Nolan M."/>
            <person name="Ohm R."/>
            <person name="Pangilinan J."/>
            <person name="Park H.-J."/>
            <person name="Ramirez L."/>
            <person name="Alfaro M."/>
            <person name="Sun H."/>
            <person name="Tritt A."/>
            <person name="Yoshinaga Y."/>
            <person name="Zwiers L.-H."/>
            <person name="Turgeon B."/>
            <person name="Goodwin S."/>
            <person name="Spatafora J."/>
            <person name="Crous P."/>
            <person name="Grigoriev I."/>
        </authorList>
    </citation>
    <scope>NUCLEOTIDE SEQUENCE</scope>
    <source>
        <strain evidence="2">CBS 122368</strain>
    </source>
</reference>
<sequence length="256" mass="29047">MPTLFTFEQQDGQWSHDVMTTFKRFHCSPFLTPARPQCSFLDNDPDLYNVLSGMSIAPQAPLDLASARLPPPQTPRNSVASSIAAHWPTYLTPPLNPLLISSPLHDSVPVGRSDFLHPATGGNQLKRPETPTLHHALPPLQSRFANQRRPHSRPRRSRLPVYRPELRLEADDAPPPYSALDPLLTPPSNSRNHTDNDNTHWKTMNRVKGKMAKNVKEEKRKVRELPQVAGRMQKEWQASKARSKIEWLEKKGFLSD</sequence>
<gene>
    <name evidence="2" type="ORF">BU26DRAFT_611208</name>
</gene>
<dbReference type="EMBL" id="ML987214">
    <property type="protein sequence ID" value="KAF2241005.1"/>
    <property type="molecule type" value="Genomic_DNA"/>
</dbReference>
<organism evidence="2 3">
    <name type="scientific">Trematosphaeria pertusa</name>
    <dbReference type="NCBI Taxonomy" id="390896"/>
    <lineage>
        <taxon>Eukaryota</taxon>
        <taxon>Fungi</taxon>
        <taxon>Dikarya</taxon>
        <taxon>Ascomycota</taxon>
        <taxon>Pezizomycotina</taxon>
        <taxon>Dothideomycetes</taxon>
        <taxon>Pleosporomycetidae</taxon>
        <taxon>Pleosporales</taxon>
        <taxon>Massarineae</taxon>
        <taxon>Trematosphaeriaceae</taxon>
        <taxon>Trematosphaeria</taxon>
    </lineage>
</organism>
<dbReference type="Proteomes" id="UP000800094">
    <property type="component" value="Unassembled WGS sequence"/>
</dbReference>
<feature type="region of interest" description="Disordered" evidence="1">
    <location>
        <begin position="111"/>
        <end position="236"/>
    </location>
</feature>
<dbReference type="GeneID" id="54589383"/>
<evidence type="ECO:0000313" key="2">
    <source>
        <dbReference type="EMBL" id="KAF2241005.1"/>
    </source>
</evidence>
<name>A0A6A6HS62_9PLEO</name>
<dbReference type="AlphaFoldDB" id="A0A6A6HS62"/>
<feature type="compositionally biased region" description="Basic residues" evidence="1">
    <location>
        <begin position="146"/>
        <end position="158"/>
    </location>
</feature>